<comment type="caution">
    <text evidence="1">The sequence shown here is derived from an EMBL/GenBank/DDBJ whole genome shotgun (WGS) entry which is preliminary data.</text>
</comment>
<evidence type="ECO:0000313" key="1">
    <source>
        <dbReference type="EMBL" id="MPN61931.1"/>
    </source>
</evidence>
<sequence>MVQRIAAVAGNHDIAGDGRILGKAADEGHSFGMSLFQIPGKGGDDFFLAVQSYIENKGGMNPAGRHDHILMNGIVF</sequence>
<organism evidence="1">
    <name type="scientific">bioreactor metagenome</name>
    <dbReference type="NCBI Taxonomy" id="1076179"/>
    <lineage>
        <taxon>unclassified sequences</taxon>
        <taxon>metagenomes</taxon>
        <taxon>ecological metagenomes</taxon>
    </lineage>
</organism>
<dbReference type="AlphaFoldDB" id="A0A645JEA9"/>
<name>A0A645JEA9_9ZZZZ</name>
<dbReference type="EMBL" id="VSSQ01139243">
    <property type="protein sequence ID" value="MPN61931.1"/>
    <property type="molecule type" value="Genomic_DNA"/>
</dbReference>
<proteinExistence type="predicted"/>
<reference evidence="1" key="1">
    <citation type="submission" date="2019-08" db="EMBL/GenBank/DDBJ databases">
        <authorList>
            <person name="Kucharzyk K."/>
            <person name="Murdoch R.W."/>
            <person name="Higgins S."/>
            <person name="Loffler F."/>
        </authorList>
    </citation>
    <scope>NUCLEOTIDE SEQUENCE</scope>
</reference>
<protein>
    <submittedName>
        <fullName evidence="1">Uncharacterized protein</fullName>
    </submittedName>
</protein>
<accession>A0A645JEA9</accession>
<gene>
    <name evidence="1" type="ORF">SDC9_209677</name>
</gene>